<comment type="caution">
    <text evidence="8">The sequence shown here is derived from an EMBL/GenBank/DDBJ whole genome shotgun (WGS) entry which is preliminary data.</text>
</comment>
<dbReference type="OrthoDB" id="8558818at2"/>
<dbReference type="AlphaFoldDB" id="A0A7C9GN50"/>
<dbReference type="PANTHER" id="PTHR23538">
    <property type="entry name" value="44.5 KD BACTERIOCHLOROPHYLL SYNTHASE SUBUNIT"/>
    <property type="match status" value="1"/>
</dbReference>
<dbReference type="SUPFAM" id="SSF103473">
    <property type="entry name" value="MFS general substrate transporter"/>
    <property type="match status" value="1"/>
</dbReference>
<feature type="transmembrane region" description="Helical" evidence="6">
    <location>
        <begin position="114"/>
        <end position="136"/>
    </location>
</feature>
<feature type="transmembrane region" description="Helical" evidence="6">
    <location>
        <begin position="437"/>
        <end position="459"/>
    </location>
</feature>
<feature type="transmembrane region" description="Helical" evidence="6">
    <location>
        <begin position="308"/>
        <end position="325"/>
    </location>
</feature>
<keyword evidence="9" id="KW-1185">Reference proteome</keyword>
<feature type="transmembrane region" description="Helical" evidence="6">
    <location>
        <begin position="182"/>
        <end position="206"/>
    </location>
</feature>
<dbReference type="PIRSF" id="PIRSF016565">
    <property type="entry name" value="PucC"/>
    <property type="match status" value="1"/>
</dbReference>
<feature type="transmembrane region" description="Helical" evidence="6">
    <location>
        <begin position="40"/>
        <end position="63"/>
    </location>
</feature>
<dbReference type="InterPro" id="IPR026036">
    <property type="entry name" value="PucC"/>
</dbReference>
<dbReference type="InterPro" id="IPR004896">
    <property type="entry name" value="PucC-rel"/>
</dbReference>
<evidence type="ECO:0000256" key="6">
    <source>
        <dbReference type="SAM" id="Phobius"/>
    </source>
</evidence>
<evidence type="ECO:0000256" key="5">
    <source>
        <dbReference type="ARBA" id="ARBA00023136"/>
    </source>
</evidence>
<dbReference type="EMBL" id="WIOL01000001">
    <property type="protein sequence ID" value="MQT16073.1"/>
    <property type="molecule type" value="Genomic_DNA"/>
</dbReference>
<reference evidence="8 9" key="1">
    <citation type="submission" date="2019-09" db="EMBL/GenBank/DDBJ databases">
        <title>Polymorphobacter sp. isolated from a lake in China.</title>
        <authorList>
            <person name="Liu Z."/>
        </authorList>
    </citation>
    <scope>NUCLEOTIDE SEQUENCE [LARGE SCALE GENOMIC DNA]</scope>
    <source>
        <strain evidence="8 9">D40P</strain>
    </source>
</reference>
<feature type="transmembrane region" description="Helical" evidence="6">
    <location>
        <begin position="359"/>
        <end position="380"/>
    </location>
</feature>
<evidence type="ECO:0000313" key="9">
    <source>
        <dbReference type="Proteomes" id="UP000481327"/>
    </source>
</evidence>
<dbReference type="Gene3D" id="1.20.1250.20">
    <property type="entry name" value="MFS general substrate transporter like domains"/>
    <property type="match status" value="1"/>
</dbReference>
<evidence type="ECO:0000256" key="2">
    <source>
        <dbReference type="ARBA" id="ARBA00008412"/>
    </source>
</evidence>
<organism evidence="8 9">
    <name type="scientific">Sandarakinorhabdus fusca</name>
    <dbReference type="NCBI Taxonomy" id="1439888"/>
    <lineage>
        <taxon>Bacteria</taxon>
        <taxon>Pseudomonadati</taxon>
        <taxon>Pseudomonadota</taxon>
        <taxon>Alphaproteobacteria</taxon>
        <taxon>Sphingomonadales</taxon>
        <taxon>Sphingosinicellaceae</taxon>
        <taxon>Sandarakinorhabdus</taxon>
    </lineage>
</organism>
<proteinExistence type="inferred from homology"/>
<sequence>MRGGIITRRMMGVWLQRSTRLLPFADAASAELPLGRLLRLALIQVSVGMSLTLLVGTLTRVMIVELRVPAGLVGIMLSLPLLFAPLRALVGHKSDNHVSALGLRRIPYIFRGTMVQFGGLALMPFALLVLAGSLQANMAPKWVGQSTAALAILLVGAGIHITQTVGLALATDLAPEKDQPNVVGLMYVMLLVGSIVSALLFGAFLVDFTPGRLIQVIQGSALITVVLNFVALWKQEPRRPRHLQPAPDAPAPSFRQSWDSYAARPNAVPRLVAVGLGTLAFSMADILLEPYGGQVLGLGVGATTKLTATFAGGSLIGFTLASRVLSRGVDPFRMAVAGAIAGIPAFMIVIAAAPLQAPGLFAAGIMLMGFGAGLFGHGTLTATMQFAPRDQVGMAMGAWGTVQATAAGLGAALAGVIRDVVGSRGLPMPWPASANGYVAVYMIEIWLLLATLIAAVPLLRSRNK</sequence>
<feature type="transmembrane region" description="Helical" evidence="6">
    <location>
        <begin position="332"/>
        <end position="353"/>
    </location>
</feature>
<evidence type="ECO:0000259" key="7">
    <source>
        <dbReference type="PROSITE" id="PS50850"/>
    </source>
</evidence>
<evidence type="ECO:0000256" key="1">
    <source>
        <dbReference type="ARBA" id="ARBA00004141"/>
    </source>
</evidence>
<feature type="transmembrane region" description="Helical" evidence="6">
    <location>
        <begin position="267"/>
        <end position="288"/>
    </location>
</feature>
<dbReference type="GO" id="GO:0022857">
    <property type="term" value="F:transmembrane transporter activity"/>
    <property type="evidence" value="ECO:0007669"/>
    <property type="project" value="InterPro"/>
</dbReference>
<dbReference type="InterPro" id="IPR020846">
    <property type="entry name" value="MFS_dom"/>
</dbReference>
<evidence type="ECO:0000256" key="4">
    <source>
        <dbReference type="ARBA" id="ARBA00022989"/>
    </source>
</evidence>
<dbReference type="InterPro" id="IPR036259">
    <property type="entry name" value="MFS_trans_sf"/>
</dbReference>
<comment type="subcellular location">
    <subcellularLocation>
        <location evidence="1">Membrane</location>
        <topology evidence="1">Multi-pass membrane protein</topology>
    </subcellularLocation>
</comment>
<dbReference type="GO" id="GO:0016020">
    <property type="term" value="C:membrane"/>
    <property type="evidence" value="ECO:0007669"/>
    <property type="project" value="UniProtKB-SubCell"/>
</dbReference>
<dbReference type="CDD" id="cd06176">
    <property type="entry name" value="MFS_BCD_PucC-like"/>
    <property type="match status" value="1"/>
</dbReference>
<keyword evidence="3 6" id="KW-0812">Transmembrane</keyword>
<evidence type="ECO:0000313" key="8">
    <source>
        <dbReference type="EMBL" id="MQT16073.1"/>
    </source>
</evidence>
<feature type="transmembrane region" description="Helical" evidence="6">
    <location>
        <begin position="392"/>
        <end position="417"/>
    </location>
</feature>
<keyword evidence="5 6" id="KW-0472">Membrane</keyword>
<name>A0A7C9GN50_9SPHN</name>
<feature type="transmembrane region" description="Helical" evidence="6">
    <location>
        <begin position="148"/>
        <end position="170"/>
    </location>
</feature>
<accession>A0A7C9GN50</accession>
<comment type="similarity">
    <text evidence="2">Belongs to the PucC family.</text>
</comment>
<feature type="transmembrane region" description="Helical" evidence="6">
    <location>
        <begin position="212"/>
        <end position="233"/>
    </location>
</feature>
<gene>
    <name evidence="8" type="ORF">F3168_02200</name>
</gene>
<protein>
    <submittedName>
        <fullName evidence="8">MFS transporter</fullName>
    </submittedName>
</protein>
<keyword evidence="4 6" id="KW-1133">Transmembrane helix</keyword>
<feature type="domain" description="Major facilitator superfamily (MFS) profile" evidence="7">
    <location>
        <begin position="36"/>
        <end position="462"/>
    </location>
</feature>
<dbReference type="Proteomes" id="UP000481327">
    <property type="component" value="Unassembled WGS sequence"/>
</dbReference>
<dbReference type="PANTHER" id="PTHR23538:SF1">
    <property type="entry name" value="44.5 KD BACTERIOCHLOROPHYLL SYNTHASE SUBUNIT"/>
    <property type="match status" value="1"/>
</dbReference>
<feature type="transmembrane region" description="Helical" evidence="6">
    <location>
        <begin position="69"/>
        <end position="90"/>
    </location>
</feature>
<dbReference type="Pfam" id="PF03209">
    <property type="entry name" value="PUCC"/>
    <property type="match status" value="1"/>
</dbReference>
<dbReference type="PROSITE" id="PS50850">
    <property type="entry name" value="MFS"/>
    <property type="match status" value="1"/>
</dbReference>
<evidence type="ECO:0000256" key="3">
    <source>
        <dbReference type="ARBA" id="ARBA00022692"/>
    </source>
</evidence>